<name>A0ABT7YD77_9BACT</name>
<reference evidence="1" key="1">
    <citation type="submission" date="2023-06" db="EMBL/GenBank/DDBJ databases">
        <title>Robiginitalea aurantiacus sp. nov. and Algoriphagus sediminis sp. nov., isolated from coastal sediment.</title>
        <authorList>
            <person name="Zhou Z.Y."/>
            <person name="An J."/>
            <person name="Jia Y.W."/>
            <person name="Du Z.J."/>
        </authorList>
    </citation>
    <scope>NUCLEOTIDE SEQUENCE</scope>
    <source>
        <strain evidence="1">C2-7</strain>
    </source>
</reference>
<evidence type="ECO:0000313" key="2">
    <source>
        <dbReference type="Proteomes" id="UP001171916"/>
    </source>
</evidence>
<dbReference type="Proteomes" id="UP001171916">
    <property type="component" value="Unassembled WGS sequence"/>
</dbReference>
<sequence length="308" mass="35119">MKYIIWQAKKVLPSSFSVIILLTVLFSTSAFSQSGPDLFSISTTGKGKNLALDLPSLDQLTDRREYDSQPNFINEYQMVFSAADDTGNHDIIVYNFESKKFTNLSKTADRGEFSPTITDCGQYISAVVLEEDGTQKLWLYPTNFEPAELLYDDIEPVGYYDWYNNKAAMFLLGEPNQLVYANGRDDIWTLDSNIGRSIKTRPMSSEIGYLSVNNSREDKEGQALGFMLYDLEKREMTQSFHGLPGSQDFIWLDKNTILMALDNEIFLRNIKKEDWISLGTISSATHQNITRMAYSPDLELLIFAMNRK</sequence>
<dbReference type="RefSeq" id="WP_290000042.1">
    <property type="nucleotide sequence ID" value="NZ_JAUEPH010000004.1"/>
</dbReference>
<evidence type="ECO:0008006" key="3">
    <source>
        <dbReference type="Google" id="ProtNLM"/>
    </source>
</evidence>
<dbReference type="SUPFAM" id="SSF82171">
    <property type="entry name" value="DPP6 N-terminal domain-like"/>
    <property type="match status" value="1"/>
</dbReference>
<dbReference type="InterPro" id="IPR011042">
    <property type="entry name" value="6-blade_b-propeller_TolB-like"/>
</dbReference>
<proteinExistence type="predicted"/>
<organism evidence="1 2">
    <name type="scientific">Algoriphagus sediminis</name>
    <dbReference type="NCBI Taxonomy" id="3057113"/>
    <lineage>
        <taxon>Bacteria</taxon>
        <taxon>Pseudomonadati</taxon>
        <taxon>Bacteroidota</taxon>
        <taxon>Cytophagia</taxon>
        <taxon>Cytophagales</taxon>
        <taxon>Cyclobacteriaceae</taxon>
        <taxon>Algoriphagus</taxon>
    </lineage>
</organism>
<keyword evidence="2" id="KW-1185">Reference proteome</keyword>
<gene>
    <name evidence="1" type="ORF">QVH07_09915</name>
</gene>
<dbReference type="EMBL" id="JAUEPH010000004">
    <property type="protein sequence ID" value="MDN3204467.1"/>
    <property type="molecule type" value="Genomic_DNA"/>
</dbReference>
<comment type="caution">
    <text evidence="1">The sequence shown here is derived from an EMBL/GenBank/DDBJ whole genome shotgun (WGS) entry which is preliminary data.</text>
</comment>
<protein>
    <recommendedName>
        <fullName evidence="3">WD40 repeat domain-containing protein</fullName>
    </recommendedName>
</protein>
<dbReference type="Gene3D" id="2.120.10.30">
    <property type="entry name" value="TolB, C-terminal domain"/>
    <property type="match status" value="1"/>
</dbReference>
<accession>A0ABT7YD77</accession>
<evidence type="ECO:0000313" key="1">
    <source>
        <dbReference type="EMBL" id="MDN3204467.1"/>
    </source>
</evidence>